<keyword evidence="1" id="KW-0479">Metal-binding</keyword>
<dbReference type="InterPro" id="IPR036875">
    <property type="entry name" value="Znf_CCHC_sf"/>
</dbReference>
<organism evidence="4 5">
    <name type="scientific">Rhipicephalus microplus</name>
    <name type="common">Cattle tick</name>
    <name type="synonym">Boophilus microplus</name>
    <dbReference type="NCBI Taxonomy" id="6941"/>
    <lineage>
        <taxon>Eukaryota</taxon>
        <taxon>Metazoa</taxon>
        <taxon>Ecdysozoa</taxon>
        <taxon>Arthropoda</taxon>
        <taxon>Chelicerata</taxon>
        <taxon>Arachnida</taxon>
        <taxon>Acari</taxon>
        <taxon>Parasitiformes</taxon>
        <taxon>Ixodida</taxon>
        <taxon>Ixodoidea</taxon>
        <taxon>Ixodidae</taxon>
        <taxon>Rhipicephalinae</taxon>
        <taxon>Rhipicephalus</taxon>
        <taxon>Boophilus</taxon>
    </lineage>
</organism>
<reference evidence="4" key="2">
    <citation type="submission" date="2021-09" db="EMBL/GenBank/DDBJ databases">
        <authorList>
            <person name="Jia N."/>
            <person name="Wang J."/>
            <person name="Shi W."/>
            <person name="Du L."/>
            <person name="Sun Y."/>
            <person name="Zhan W."/>
            <person name="Jiang J."/>
            <person name="Wang Q."/>
            <person name="Zhang B."/>
            <person name="Ji P."/>
            <person name="Sakyi L.B."/>
            <person name="Cui X."/>
            <person name="Yuan T."/>
            <person name="Jiang B."/>
            <person name="Yang W."/>
            <person name="Lam T.T.-Y."/>
            <person name="Chang Q."/>
            <person name="Ding S."/>
            <person name="Wang X."/>
            <person name="Zhu J."/>
            <person name="Ruan X."/>
            <person name="Zhao L."/>
            <person name="Wei J."/>
            <person name="Que T."/>
            <person name="Du C."/>
            <person name="Cheng J."/>
            <person name="Dai P."/>
            <person name="Han X."/>
            <person name="Huang E."/>
            <person name="Gao Y."/>
            <person name="Liu J."/>
            <person name="Shao H."/>
            <person name="Ye R."/>
            <person name="Li L."/>
            <person name="Wei W."/>
            <person name="Wang X."/>
            <person name="Wang C."/>
            <person name="Huo Q."/>
            <person name="Li W."/>
            <person name="Guo W."/>
            <person name="Chen H."/>
            <person name="Chen S."/>
            <person name="Zhou L."/>
            <person name="Zhou L."/>
            <person name="Ni X."/>
            <person name="Tian J."/>
            <person name="Zhou Y."/>
            <person name="Sheng Y."/>
            <person name="Liu T."/>
            <person name="Pan Y."/>
            <person name="Xia L."/>
            <person name="Li J."/>
            <person name="Zhao F."/>
            <person name="Cao W."/>
        </authorList>
    </citation>
    <scope>NUCLEOTIDE SEQUENCE</scope>
    <source>
        <strain evidence="4">Rmic-2018</strain>
        <tissue evidence="4">Larvae</tissue>
    </source>
</reference>
<feature type="compositionally biased region" description="Polar residues" evidence="2">
    <location>
        <begin position="197"/>
        <end position="206"/>
    </location>
</feature>
<evidence type="ECO:0000259" key="3">
    <source>
        <dbReference type="PROSITE" id="PS50158"/>
    </source>
</evidence>
<feature type="compositionally biased region" description="Basic residues" evidence="2">
    <location>
        <begin position="458"/>
        <end position="471"/>
    </location>
</feature>
<evidence type="ECO:0000256" key="2">
    <source>
        <dbReference type="SAM" id="MobiDB-lite"/>
    </source>
</evidence>
<dbReference type="SUPFAM" id="SSF57756">
    <property type="entry name" value="Retrovirus zinc finger-like domains"/>
    <property type="match status" value="1"/>
</dbReference>
<evidence type="ECO:0000313" key="5">
    <source>
        <dbReference type="Proteomes" id="UP000821866"/>
    </source>
</evidence>
<feature type="region of interest" description="Disordered" evidence="2">
    <location>
        <begin position="194"/>
        <end position="216"/>
    </location>
</feature>
<feature type="region of interest" description="Disordered" evidence="2">
    <location>
        <begin position="89"/>
        <end position="147"/>
    </location>
</feature>
<dbReference type="GO" id="GO:0008270">
    <property type="term" value="F:zinc ion binding"/>
    <property type="evidence" value="ECO:0007669"/>
    <property type="project" value="UniProtKB-KW"/>
</dbReference>
<gene>
    <name evidence="4" type="ORF">HPB51_000582</name>
</gene>
<dbReference type="Proteomes" id="UP000821866">
    <property type="component" value="Chromosome 6"/>
</dbReference>
<dbReference type="GO" id="GO:0003676">
    <property type="term" value="F:nucleic acid binding"/>
    <property type="evidence" value="ECO:0007669"/>
    <property type="project" value="InterPro"/>
</dbReference>
<evidence type="ECO:0000256" key="1">
    <source>
        <dbReference type="PROSITE-ProRule" id="PRU00047"/>
    </source>
</evidence>
<evidence type="ECO:0000313" key="4">
    <source>
        <dbReference type="EMBL" id="KAH8022576.1"/>
    </source>
</evidence>
<reference evidence="4" key="1">
    <citation type="journal article" date="2020" name="Cell">
        <title>Large-Scale Comparative Analyses of Tick Genomes Elucidate Their Genetic Diversity and Vector Capacities.</title>
        <authorList>
            <consortium name="Tick Genome and Microbiome Consortium (TIGMIC)"/>
            <person name="Jia N."/>
            <person name="Wang J."/>
            <person name="Shi W."/>
            <person name="Du L."/>
            <person name="Sun Y."/>
            <person name="Zhan W."/>
            <person name="Jiang J.F."/>
            <person name="Wang Q."/>
            <person name="Zhang B."/>
            <person name="Ji P."/>
            <person name="Bell-Sakyi L."/>
            <person name="Cui X.M."/>
            <person name="Yuan T.T."/>
            <person name="Jiang B.G."/>
            <person name="Yang W.F."/>
            <person name="Lam T.T."/>
            <person name="Chang Q.C."/>
            <person name="Ding S.J."/>
            <person name="Wang X.J."/>
            <person name="Zhu J.G."/>
            <person name="Ruan X.D."/>
            <person name="Zhao L."/>
            <person name="Wei J.T."/>
            <person name="Ye R.Z."/>
            <person name="Que T.C."/>
            <person name="Du C.H."/>
            <person name="Zhou Y.H."/>
            <person name="Cheng J.X."/>
            <person name="Dai P.F."/>
            <person name="Guo W.B."/>
            <person name="Han X.H."/>
            <person name="Huang E.J."/>
            <person name="Li L.F."/>
            <person name="Wei W."/>
            <person name="Gao Y.C."/>
            <person name="Liu J.Z."/>
            <person name="Shao H.Z."/>
            <person name="Wang X."/>
            <person name="Wang C.C."/>
            <person name="Yang T.C."/>
            <person name="Huo Q.B."/>
            <person name="Li W."/>
            <person name="Chen H.Y."/>
            <person name="Chen S.E."/>
            <person name="Zhou L.G."/>
            <person name="Ni X.B."/>
            <person name="Tian J.H."/>
            <person name="Sheng Y."/>
            <person name="Liu T."/>
            <person name="Pan Y.S."/>
            <person name="Xia L.Y."/>
            <person name="Li J."/>
            <person name="Zhao F."/>
            <person name="Cao W.C."/>
        </authorList>
    </citation>
    <scope>NUCLEOTIDE SEQUENCE</scope>
    <source>
        <strain evidence="4">Rmic-2018</strain>
    </source>
</reference>
<dbReference type="Gene3D" id="4.10.60.10">
    <property type="entry name" value="Zinc finger, CCHC-type"/>
    <property type="match status" value="1"/>
</dbReference>
<dbReference type="EMBL" id="JABSTU010000008">
    <property type="protein sequence ID" value="KAH8022576.1"/>
    <property type="molecule type" value="Genomic_DNA"/>
</dbReference>
<accession>A0A9J6DL51</accession>
<keyword evidence="1" id="KW-0863">Zinc-finger</keyword>
<proteinExistence type="predicted"/>
<name>A0A9J6DL51_RHIMP</name>
<dbReference type="InterPro" id="IPR001878">
    <property type="entry name" value="Znf_CCHC"/>
</dbReference>
<feature type="domain" description="CCHC-type" evidence="3">
    <location>
        <begin position="407"/>
        <end position="422"/>
    </location>
</feature>
<keyword evidence="1" id="KW-0862">Zinc</keyword>
<sequence length="795" mass="87326">MQRSNVPSATPEEYYRSNVYLPLLADFENQLRDRFDAHKKVMVGLNMLLPKFCASASLSDIDDAVQMYLGDIPSANVIEAEFTLSAESIGSRDHRPTGVPPLSAPWLNATPPSSLAPPAKDRPAGRPGRGRGVAPKHSSSGHHRRHGLTTLGAVHFNIVRGTLARTVPASRRLHLAAATLPCSSCEPVTMAAAELKTQPSQPSSAPKRSAKRVADSQMGIDDLSASATPASKRECPSPAAVASPGTESKYKVVVKPRECFDVSKLSNRLLQSAFDTCLNTTAFQGFSIHHPTNSVSVWVRSLADVDRLTHLQTLPVTADCTVQVQAYLSSGSDLRRYVVSGVDPGESPEGLITALTCSTHKIVTARYMGRGRTCLVTLQGPRTPPSRITYYGCILNFHVYKPGVVHCYRCFRTGHMRDSCPQPADTSMESVETRTYKCGLCQTDDHEITSKDCPVKQKALKARRQRKRRQRSVTQEERDADIPTSNRFELLSPSEEDTPALVEPENACYEVPTYSDAVKRGKKRVQQPANTPKLSVTGTDDLAKLDQQIQQLQMEVKRLAQRRTHLARPAGPTAMRGTDVPYAASVPELSCASASAPVKMTPAELLHFVARQLQELSKDSLLVHKETLRRSTRALIPPRGSDLPGGLTRREEVALRRIRVGAALTPAIRATWTSGAQPPPTTCPFCVAPATEATLDHLLGTCPGLHQARTRHLRGLHHHPGRPPDLTRWTHGPLHRQLLAFIQETKLFPFYLTDAVGHTSANKKKKKVCHVHAAFFHFTAFKRRHLLSDQNAVRA</sequence>
<keyword evidence="5" id="KW-1185">Reference proteome</keyword>
<dbReference type="PROSITE" id="PS50158">
    <property type="entry name" value="ZF_CCHC"/>
    <property type="match status" value="1"/>
</dbReference>
<protein>
    <recommendedName>
        <fullName evidence="3">CCHC-type domain-containing protein</fullName>
    </recommendedName>
</protein>
<feature type="region of interest" description="Disordered" evidence="2">
    <location>
        <begin position="457"/>
        <end position="497"/>
    </location>
</feature>
<comment type="caution">
    <text evidence="4">The sequence shown here is derived from an EMBL/GenBank/DDBJ whole genome shotgun (WGS) entry which is preliminary data.</text>
</comment>
<dbReference type="AlphaFoldDB" id="A0A9J6DL51"/>